<dbReference type="AlphaFoldDB" id="A0A0P9EA08"/>
<dbReference type="OrthoDB" id="334910at2"/>
<feature type="chain" id="PRO_5010433577" description="DUF3015 domain-containing protein" evidence="1">
    <location>
        <begin position="22"/>
        <end position="162"/>
    </location>
</feature>
<dbReference type="STRING" id="381306.AN478_13070"/>
<evidence type="ECO:0000313" key="3">
    <source>
        <dbReference type="Proteomes" id="UP000183104"/>
    </source>
</evidence>
<reference evidence="3" key="1">
    <citation type="submission" date="2016-10" db="EMBL/GenBank/DDBJ databases">
        <authorList>
            <person name="Varghese N."/>
        </authorList>
    </citation>
    <scope>NUCLEOTIDE SEQUENCE [LARGE SCALE GENOMIC DNA]</scope>
    <source>
        <strain evidence="3">HL 19</strain>
    </source>
</reference>
<dbReference type="InterPro" id="IPR021383">
    <property type="entry name" value="DUF3015"/>
</dbReference>
<keyword evidence="1" id="KW-0732">Signal</keyword>
<dbReference type="RefSeq" id="WP_054967042.1">
    <property type="nucleotide sequence ID" value="NZ_FMUN01000001.1"/>
</dbReference>
<protein>
    <recommendedName>
        <fullName evidence="4">DUF3015 domain-containing protein</fullName>
    </recommendedName>
</protein>
<organism evidence="2 3">
    <name type="scientific">Thiohalorhabdus denitrificans</name>
    <dbReference type="NCBI Taxonomy" id="381306"/>
    <lineage>
        <taxon>Bacteria</taxon>
        <taxon>Pseudomonadati</taxon>
        <taxon>Pseudomonadota</taxon>
        <taxon>Gammaproteobacteria</taxon>
        <taxon>Thiohalorhabdales</taxon>
        <taxon>Thiohalorhabdaceae</taxon>
        <taxon>Thiohalorhabdus</taxon>
    </lineage>
</organism>
<dbReference type="Pfam" id="PF11220">
    <property type="entry name" value="DUF3015"/>
    <property type="match status" value="1"/>
</dbReference>
<keyword evidence="3" id="KW-1185">Reference proteome</keyword>
<gene>
    <name evidence="2" type="ORF">SAMN05661077_0236</name>
</gene>
<dbReference type="Proteomes" id="UP000183104">
    <property type="component" value="Unassembled WGS sequence"/>
</dbReference>
<evidence type="ECO:0000256" key="1">
    <source>
        <dbReference type="SAM" id="SignalP"/>
    </source>
</evidence>
<name>A0A0P9EA08_9GAMM</name>
<evidence type="ECO:0008006" key="4">
    <source>
        <dbReference type="Google" id="ProtNLM"/>
    </source>
</evidence>
<sequence>MWRKTFLIAGVAALPAFPAAAEEDSTGCGVGTMLFDGKQGIAPQVLAVTTNGILGNQTFGITSGTLGCEQDGVVRSKEEIAKFIDDNMEALAGDMASGGGEALASLADLMGVAEEDRPAFYRSAKEHFARIYADEEVVAGEVMENLNEVLAESPRLSGYTLT</sequence>
<dbReference type="EMBL" id="FMUN01000001">
    <property type="protein sequence ID" value="SCX75396.1"/>
    <property type="molecule type" value="Genomic_DNA"/>
</dbReference>
<feature type="signal peptide" evidence="1">
    <location>
        <begin position="1"/>
        <end position="21"/>
    </location>
</feature>
<accession>A0A0P9EA08</accession>
<proteinExistence type="predicted"/>
<dbReference type="PATRIC" id="fig|381306.5.peg.1773"/>
<evidence type="ECO:0000313" key="2">
    <source>
        <dbReference type="EMBL" id="SCX75396.1"/>
    </source>
</evidence>